<dbReference type="Proteomes" id="UP000803884">
    <property type="component" value="Unassembled WGS sequence"/>
</dbReference>
<dbReference type="PROSITE" id="PS51808">
    <property type="entry name" value="CHCH"/>
    <property type="match status" value="1"/>
</dbReference>
<evidence type="ECO:0000256" key="13">
    <source>
        <dbReference type="SAM" id="MobiDB-lite"/>
    </source>
</evidence>
<evidence type="ECO:0000256" key="4">
    <source>
        <dbReference type="ARBA" id="ARBA00022448"/>
    </source>
</evidence>
<keyword evidence="15" id="KW-1185">Reference proteome</keyword>
<dbReference type="RefSeq" id="XP_069228597.1">
    <property type="nucleotide sequence ID" value="XM_069374210.1"/>
</dbReference>
<organism evidence="14 15">
    <name type="scientific">Cladosporium halotolerans</name>
    <dbReference type="NCBI Taxonomy" id="1052096"/>
    <lineage>
        <taxon>Eukaryota</taxon>
        <taxon>Fungi</taxon>
        <taxon>Dikarya</taxon>
        <taxon>Ascomycota</taxon>
        <taxon>Pezizomycotina</taxon>
        <taxon>Dothideomycetes</taxon>
        <taxon>Dothideomycetidae</taxon>
        <taxon>Cladosporiales</taxon>
        <taxon>Cladosporiaceae</taxon>
        <taxon>Cladosporium</taxon>
    </lineage>
</organism>
<keyword evidence="6" id="KW-0560">Oxidoreductase</keyword>
<evidence type="ECO:0000256" key="1">
    <source>
        <dbReference type="ARBA" id="ARBA00001973"/>
    </source>
</evidence>
<protein>
    <recommendedName>
        <fullName evidence="3">Mitochondrial intermembrane space import and assembly protein 40</fullName>
    </recommendedName>
    <alternativeName>
        <fullName evidence="12">Mitochondrial import inner membrane translocase TIM40</fullName>
    </alternativeName>
</protein>
<feature type="compositionally biased region" description="Low complexity" evidence="13">
    <location>
        <begin position="99"/>
        <end position="124"/>
    </location>
</feature>
<comment type="subcellular location">
    <subcellularLocation>
        <location evidence="2">Mitochondrion inner membrane</location>
        <topology evidence="2">Single-pass type II membrane protein</topology>
        <orientation evidence="2">Intermembrane side</orientation>
    </subcellularLocation>
</comment>
<evidence type="ECO:0000256" key="5">
    <source>
        <dbReference type="ARBA" id="ARBA00022927"/>
    </source>
</evidence>
<dbReference type="GO" id="GO:0045041">
    <property type="term" value="P:protein import into mitochondrial intermembrane space"/>
    <property type="evidence" value="ECO:0007669"/>
    <property type="project" value="InterPro"/>
</dbReference>
<dbReference type="PANTHER" id="PTHR21622:SF0">
    <property type="entry name" value="COILED-COIL-HELIX-COILED-COIL-HELIX DOMAIN CONTAINING 4"/>
    <property type="match status" value="1"/>
</dbReference>
<evidence type="ECO:0000313" key="15">
    <source>
        <dbReference type="Proteomes" id="UP000803884"/>
    </source>
</evidence>
<keyword evidence="8" id="KW-0496">Mitochondrion</keyword>
<evidence type="ECO:0000256" key="9">
    <source>
        <dbReference type="ARBA" id="ARBA00023157"/>
    </source>
</evidence>
<feature type="region of interest" description="Disordered" evidence="13">
    <location>
        <begin position="94"/>
        <end position="138"/>
    </location>
</feature>
<evidence type="ECO:0000256" key="8">
    <source>
        <dbReference type="ARBA" id="ARBA00023128"/>
    </source>
</evidence>
<dbReference type="GO" id="GO:0015035">
    <property type="term" value="F:protein-disulfide reductase activity"/>
    <property type="evidence" value="ECO:0007669"/>
    <property type="project" value="InterPro"/>
</dbReference>
<evidence type="ECO:0000256" key="11">
    <source>
        <dbReference type="ARBA" id="ARBA00024980"/>
    </source>
</evidence>
<dbReference type="PANTHER" id="PTHR21622">
    <property type="entry name" value="COILED-COIL-HELIX-COILED-COIL-HELIX DOMAIN CONTAINING 4"/>
    <property type="match status" value="1"/>
</dbReference>
<evidence type="ECO:0000313" key="14">
    <source>
        <dbReference type="EMBL" id="KAL1585491.1"/>
    </source>
</evidence>
<keyword evidence="5" id="KW-0653">Protein transport</keyword>
<reference evidence="14 15" key="1">
    <citation type="journal article" date="2020" name="Microbiol. Resour. Announc.">
        <title>Draft Genome Sequence of a Cladosporium Species Isolated from the Mesophotic Ascidian Didemnum maculosum.</title>
        <authorList>
            <person name="Gioti A."/>
            <person name="Siaperas R."/>
            <person name="Nikolaivits E."/>
            <person name="Le Goff G."/>
            <person name="Ouazzani J."/>
            <person name="Kotoulas G."/>
            <person name="Topakas E."/>
        </authorList>
    </citation>
    <scope>NUCLEOTIDE SEQUENCE [LARGE SCALE GENOMIC DNA]</scope>
    <source>
        <strain evidence="14 15">TM138-S3</strain>
    </source>
</reference>
<evidence type="ECO:0000256" key="12">
    <source>
        <dbReference type="ARBA" id="ARBA00033150"/>
    </source>
</evidence>
<keyword evidence="10" id="KW-0676">Redox-active center</keyword>
<accession>A0AB34KP03</accession>
<feature type="compositionally biased region" description="Acidic residues" evidence="13">
    <location>
        <begin position="211"/>
        <end position="220"/>
    </location>
</feature>
<dbReference type="GeneID" id="96007048"/>
<keyword evidence="9" id="KW-1015">Disulfide bond</keyword>
<dbReference type="InterPro" id="IPR039289">
    <property type="entry name" value="CHCHD4"/>
</dbReference>
<evidence type="ECO:0000256" key="10">
    <source>
        <dbReference type="ARBA" id="ARBA00023284"/>
    </source>
</evidence>
<gene>
    <name evidence="14" type="ORF">WHR41_05605</name>
</gene>
<dbReference type="EMBL" id="JAAQHG020000019">
    <property type="protein sequence ID" value="KAL1585491.1"/>
    <property type="molecule type" value="Genomic_DNA"/>
</dbReference>
<name>A0AB34KP03_9PEZI</name>
<keyword evidence="4" id="KW-0813">Transport</keyword>
<feature type="region of interest" description="Disordered" evidence="13">
    <location>
        <begin position="211"/>
        <end position="288"/>
    </location>
</feature>
<evidence type="ECO:0000256" key="2">
    <source>
        <dbReference type="ARBA" id="ARBA00004164"/>
    </source>
</evidence>
<evidence type="ECO:0000256" key="7">
    <source>
        <dbReference type="ARBA" id="ARBA00023010"/>
    </source>
</evidence>
<sequence>MFRTALRTGASARLTRSLPQNATARRFLTTAPPHKTSRSWKNSAARWALAGGIVYYYNTSSVFAEEPTYTIHSPPETPRETETYPTVDSIADKRREQARSQALARQSAPADAAAATPQADAAAPGSPEELEQEAGQQGAFNEETGEINWDCPCLGGMAYGPCGEQFREAFSCFVFSQEEPKGINCIDKFKGMQDCFREHPDVYGAELEDADAPLESEEVPAEGQPAAQAQAPHAGGEKVAHKQSSDPVGSTERANVVASEMKKQDALSESDEMVPKAWHKGVDANTEK</sequence>
<dbReference type="GO" id="GO:0005758">
    <property type="term" value="C:mitochondrial intermembrane space"/>
    <property type="evidence" value="ECO:0007669"/>
    <property type="project" value="TreeGrafter"/>
</dbReference>
<feature type="compositionally biased region" description="Low complexity" evidence="13">
    <location>
        <begin position="221"/>
        <end position="234"/>
    </location>
</feature>
<comment type="caution">
    <text evidence="14">The sequence shown here is derived from an EMBL/GenBank/DDBJ whole genome shotgun (WGS) entry which is preliminary data.</text>
</comment>
<keyword evidence="7" id="KW-0811">Translocation</keyword>
<proteinExistence type="predicted"/>
<comment type="cofactor">
    <cofactor evidence="1">
        <name>Cu(2+)</name>
        <dbReference type="ChEBI" id="CHEBI:29036"/>
    </cofactor>
</comment>
<evidence type="ECO:0000256" key="6">
    <source>
        <dbReference type="ARBA" id="ARBA00023002"/>
    </source>
</evidence>
<evidence type="ECO:0000256" key="3">
    <source>
        <dbReference type="ARBA" id="ARBA00013714"/>
    </source>
</evidence>
<dbReference type="AlphaFoldDB" id="A0AB34KP03"/>
<dbReference type="Gene3D" id="1.10.287.2900">
    <property type="match status" value="1"/>
</dbReference>
<comment type="function">
    <text evidence="11">Required for the import and folding of small cysteine-containing proteins (small Tim) in the mitochondrial intermembrane space (IMS). Forms a redox cycle with ERV1 that involves a disulfide relay system. Precursor proteins to be imported into the IMS are translocated in their reduced form into the mitochondria. The oxidized form of MIA40 forms a transient intermolecular disulfide bridge with the reduced precursor protein, resulting in oxidation of the precursor protein that now contains an intramolecular disulfide bond and is able to undergo folding in the IMS.</text>
</comment>
<dbReference type="GO" id="GO:0005743">
    <property type="term" value="C:mitochondrial inner membrane"/>
    <property type="evidence" value="ECO:0007669"/>
    <property type="project" value="UniProtKB-SubCell"/>
</dbReference>
<feature type="compositionally biased region" description="Basic and acidic residues" evidence="13">
    <location>
        <begin position="235"/>
        <end position="244"/>
    </location>
</feature>